<reference evidence="3" key="1">
    <citation type="submission" date="2020-04" db="EMBL/GenBank/DDBJ databases">
        <authorList>
            <person name="Chiriac C."/>
            <person name="Salcher M."/>
            <person name="Ghai R."/>
            <person name="Kavagutti S V."/>
        </authorList>
    </citation>
    <scope>NUCLEOTIDE SEQUENCE</scope>
</reference>
<dbReference type="InterPro" id="IPR002052">
    <property type="entry name" value="DNA_methylase_N6_adenine_CS"/>
</dbReference>
<dbReference type="PROSITE" id="PS00092">
    <property type="entry name" value="N6_MTASE"/>
    <property type="match status" value="1"/>
</dbReference>
<dbReference type="SUPFAM" id="SSF52540">
    <property type="entry name" value="P-loop containing nucleoside triphosphate hydrolases"/>
    <property type="match status" value="2"/>
</dbReference>
<keyword evidence="3" id="KW-0489">Methyltransferase</keyword>
<keyword evidence="3" id="KW-0808">Transferase</keyword>
<accession>A0A6J5KT33</accession>
<dbReference type="GO" id="GO:0006304">
    <property type="term" value="P:DNA modification"/>
    <property type="evidence" value="ECO:0007669"/>
    <property type="project" value="InterPro"/>
</dbReference>
<evidence type="ECO:0000259" key="1">
    <source>
        <dbReference type="Pfam" id="PF04851"/>
    </source>
</evidence>
<evidence type="ECO:0000313" key="3">
    <source>
        <dbReference type="EMBL" id="CAB4123190.1"/>
    </source>
</evidence>
<name>A0A6J5KT33_9CAUD</name>
<organism evidence="3">
    <name type="scientific">uncultured Caudovirales phage</name>
    <dbReference type="NCBI Taxonomy" id="2100421"/>
    <lineage>
        <taxon>Viruses</taxon>
        <taxon>Duplodnaviria</taxon>
        <taxon>Heunggongvirae</taxon>
        <taxon>Uroviricota</taxon>
        <taxon>Caudoviricetes</taxon>
        <taxon>Peduoviridae</taxon>
        <taxon>Maltschvirus</taxon>
        <taxon>Maltschvirus maltsch</taxon>
    </lineage>
</organism>
<dbReference type="EMBL" id="LR796167">
    <property type="protein sequence ID" value="CAB4123190.1"/>
    <property type="molecule type" value="Genomic_DNA"/>
</dbReference>
<dbReference type="Gene3D" id="3.40.50.300">
    <property type="entry name" value="P-loop containing nucleotide triphosphate hydrolases"/>
    <property type="match status" value="2"/>
</dbReference>
<dbReference type="SUPFAM" id="SSF53335">
    <property type="entry name" value="S-adenosyl-L-methionine-dependent methyltransferases"/>
    <property type="match status" value="1"/>
</dbReference>
<proteinExistence type="predicted"/>
<sequence length="1138" mass="128193">MTIRVHADNATVHWLVDNHTVTLKNEHGILYVPKINKLGQVTRDSASGLDPRQAFVERYSGTGSNVNEDIEAVDIFVFPKVSGEKFAYDDAIRDLIHHLYKQGKIGFDALSPNYQMPGHNSEALIGYDRAQHFDQLLAVIKQYFALGVTYDTRTTLTWRWRQEQEIEEITSKLTQHQLCLYAAYTSRGKTKIAIEVAHRVVPQGGIVLVTTPITDTKQGFRDNLADWHFGANRSRTVTYMDSTEFKKVTVAELLQRVDQGELIFVVLTVQDLRWGESVDNLDLATLRSKYQALDGNVDLWIRDERHSQYNGAITATRLGQLSARLELDLTATPYNCYDLYDAKHIVSRTLLWGLQNRDKTRLPQIGIDALSLAACNVSDKIAALYSTAEGYDPRKMFVRDGENFVLEAEITELAQCFYRKTLSRKKNPLSINNDTALSVSAKRCGMWVLPSGANGDGAEDYIPDMAALLNARCGQDIMWVDSYNLELDCPKAVSIGDYVNGSLKSHNKRLVILTCGKFLTGTDIPALGHVVLFDKMNSIANFEQLMGRMIREYPLKDQVKLYALAPGAELQVIMGRMAHQSADLSGGEPQGILDCVPLSEYRGGTWNELTSQEILKTVQEWFRDQSRRVIPGISVMRSITDVDLSGWQGVDFNNFKTLLHKNPLNEGIGSKIRDKKTSTETANKDGSVAATVPADKIREIIQNIVFESQWVAYSMNNYDWRVVLKSPAITGMFGDKVVTACINTIMECPRLEPIIRDHLAIKQQAYANLPYTEIYDDLFGNSKLKQSIGLVYVPWGLAQEMVAKLPKKEYNSILVVNALNGMLPLVLRDAFPESDITCGEVFPYFREHLAGLGFKVVDWNEIDMKFDLVIGNPPYQNTHTAKRWPLWHEFVIKSKELSKSHVALVTPNSWIGAGTSDAKAAIWSSLVSCNLDVGRHFDVGSTFSFFILDVNNSTPSFRVKTAKEELVIPRTQEWIPNTATQLAIDINRKFFTTEKFSFKRGECHSSNKSNFSDSGYDVFHTNAQTLHLKKKPTAFESAKVAISLSGYSQFKYGKDFGVSQAAAYMCVDETQLDNARSVFESRLFSWALNANKWSGWNSLDVIKSLPLMDLSKLWTDSDIYKHFKLTPEEIEYIESISK</sequence>
<dbReference type="GO" id="GO:0005524">
    <property type="term" value="F:ATP binding"/>
    <property type="evidence" value="ECO:0007669"/>
    <property type="project" value="InterPro"/>
</dbReference>
<dbReference type="Pfam" id="PF07669">
    <property type="entry name" value="Eco57I"/>
    <property type="match status" value="1"/>
</dbReference>
<feature type="domain" description="Type II methyltransferase M.TaqI-like" evidence="2">
    <location>
        <begin position="860"/>
        <end position="914"/>
    </location>
</feature>
<dbReference type="GO" id="GO:0008168">
    <property type="term" value="F:methyltransferase activity"/>
    <property type="evidence" value="ECO:0007669"/>
    <property type="project" value="UniProtKB-KW"/>
</dbReference>
<dbReference type="Pfam" id="PF04851">
    <property type="entry name" value="ResIII"/>
    <property type="match status" value="1"/>
</dbReference>
<dbReference type="InterPro" id="IPR029063">
    <property type="entry name" value="SAM-dependent_MTases_sf"/>
</dbReference>
<dbReference type="InterPro" id="IPR006935">
    <property type="entry name" value="Helicase/UvrB_N"/>
</dbReference>
<protein>
    <submittedName>
        <fullName evidence="3">Restriction modification methylase Eco57I</fullName>
    </submittedName>
</protein>
<dbReference type="GO" id="GO:0016787">
    <property type="term" value="F:hydrolase activity"/>
    <property type="evidence" value="ECO:0007669"/>
    <property type="project" value="InterPro"/>
</dbReference>
<evidence type="ECO:0000259" key="2">
    <source>
        <dbReference type="Pfam" id="PF07669"/>
    </source>
</evidence>
<dbReference type="Gene3D" id="3.40.50.150">
    <property type="entry name" value="Vaccinia Virus protein VP39"/>
    <property type="match status" value="1"/>
</dbReference>
<dbReference type="GO" id="GO:0032259">
    <property type="term" value="P:methylation"/>
    <property type="evidence" value="ECO:0007669"/>
    <property type="project" value="UniProtKB-KW"/>
</dbReference>
<dbReference type="InterPro" id="IPR027417">
    <property type="entry name" value="P-loop_NTPase"/>
</dbReference>
<feature type="domain" description="Helicase/UvrB N-terminal" evidence="1">
    <location>
        <begin position="157"/>
        <end position="334"/>
    </location>
</feature>
<gene>
    <name evidence="3" type="ORF">UFOVP29_349</name>
</gene>
<dbReference type="GO" id="GO:0003677">
    <property type="term" value="F:DNA binding"/>
    <property type="evidence" value="ECO:0007669"/>
    <property type="project" value="InterPro"/>
</dbReference>
<dbReference type="InterPro" id="IPR011639">
    <property type="entry name" value="MethylTrfase_TaqI-like_dom"/>
</dbReference>